<feature type="transmembrane region" description="Helical" evidence="1">
    <location>
        <begin position="42"/>
        <end position="60"/>
    </location>
</feature>
<keyword evidence="1" id="KW-1133">Transmembrane helix</keyword>
<evidence type="ECO:0000256" key="1">
    <source>
        <dbReference type="SAM" id="Phobius"/>
    </source>
</evidence>
<protein>
    <submittedName>
        <fullName evidence="2">Uncharacterized protein</fullName>
    </submittedName>
</protein>
<keyword evidence="1" id="KW-0472">Membrane</keyword>
<feature type="transmembrane region" description="Helical" evidence="1">
    <location>
        <begin position="20"/>
        <end position="36"/>
    </location>
</feature>
<evidence type="ECO:0000313" key="2">
    <source>
        <dbReference type="EMBL" id="WOC13463.1"/>
    </source>
</evidence>
<dbReference type="AlphaFoldDB" id="A0AA97GUY2"/>
<name>A0AA97GUY2_9ACTN</name>
<reference evidence="2" key="1">
    <citation type="submission" date="2023-06" db="EMBL/GenBank/DDBJ databases">
        <title>Gordonia sp. nov. and Pseudochrobactrum sp. nov., two species isolated from the burying beetle Nicrophorus vespilloides.</title>
        <authorList>
            <person name="Poehlein A."/>
            <person name="Guzman J."/>
            <person name="Daniel R."/>
            <person name="Vilcinskas A."/>
        </authorList>
    </citation>
    <scope>NUCLEOTIDE SEQUENCE</scope>
    <source>
        <strain evidence="2">MP11Mi</strain>
    </source>
</reference>
<sequence length="114" mass="12460">MAASSSKDRRGGPPDRTIRWATVAVCVAAPILAVAAAVDGHWWQAVVVVVLAAFYVRTTVRGRRSRRAVSEWTPERVREVVADPTDSVRAVRVLRDRDRRLTLADAVAVVTAAE</sequence>
<gene>
    <name evidence="2" type="ORF">MP11Mi_25640</name>
</gene>
<dbReference type="EMBL" id="CP128986">
    <property type="protein sequence ID" value="WOC13463.1"/>
    <property type="molecule type" value="Genomic_DNA"/>
</dbReference>
<organism evidence="2">
    <name type="scientific">Gordonia sp. MP11Mi</name>
    <dbReference type="NCBI Taxonomy" id="3022769"/>
    <lineage>
        <taxon>Bacteria</taxon>
        <taxon>Bacillati</taxon>
        <taxon>Actinomycetota</taxon>
        <taxon>Actinomycetes</taxon>
        <taxon>Mycobacteriales</taxon>
        <taxon>Gordoniaceae</taxon>
        <taxon>Gordonia</taxon>
    </lineage>
</organism>
<proteinExistence type="predicted"/>
<accession>A0AA97GUY2</accession>
<keyword evidence="1" id="KW-0812">Transmembrane</keyword>